<dbReference type="Proteomes" id="UP000526501">
    <property type="component" value="Unassembled WGS sequence"/>
</dbReference>
<protein>
    <recommendedName>
        <fullName evidence="3 11">Aspartyl/glutamyl-tRNA(Asn/Gln) amidotransferase subunit B</fullName>
        <shortName evidence="11">Asp/Glu-ADT subunit B</shortName>
        <ecNumber evidence="11">6.3.5.-</ecNumber>
    </recommendedName>
</protein>
<dbReference type="AlphaFoldDB" id="A0A7X1E710"/>
<comment type="caution">
    <text evidence="13">The sequence shown here is derived from an EMBL/GenBank/DDBJ whole genome shotgun (WGS) entry which is preliminary data.</text>
</comment>
<comment type="catalytic activity">
    <reaction evidence="9 11">
        <text>L-aspartyl-tRNA(Asn) + L-glutamine + ATP + H2O = L-asparaginyl-tRNA(Asn) + L-glutamate + ADP + phosphate + 2 H(+)</text>
        <dbReference type="Rhea" id="RHEA:14513"/>
        <dbReference type="Rhea" id="RHEA-COMP:9674"/>
        <dbReference type="Rhea" id="RHEA-COMP:9677"/>
        <dbReference type="ChEBI" id="CHEBI:15377"/>
        <dbReference type="ChEBI" id="CHEBI:15378"/>
        <dbReference type="ChEBI" id="CHEBI:29985"/>
        <dbReference type="ChEBI" id="CHEBI:30616"/>
        <dbReference type="ChEBI" id="CHEBI:43474"/>
        <dbReference type="ChEBI" id="CHEBI:58359"/>
        <dbReference type="ChEBI" id="CHEBI:78515"/>
        <dbReference type="ChEBI" id="CHEBI:78516"/>
        <dbReference type="ChEBI" id="CHEBI:456216"/>
    </reaction>
</comment>
<evidence type="ECO:0000256" key="1">
    <source>
        <dbReference type="ARBA" id="ARBA00005306"/>
    </source>
</evidence>
<evidence type="ECO:0000259" key="12">
    <source>
        <dbReference type="SMART" id="SM00845"/>
    </source>
</evidence>
<dbReference type="InterPro" id="IPR017959">
    <property type="entry name" value="Asn/Gln-tRNA_amidoTrfase_suB/E"/>
</dbReference>
<comment type="similarity">
    <text evidence="1 11">Belongs to the GatB/GatE family. GatB subfamily.</text>
</comment>
<keyword evidence="14" id="KW-1185">Reference proteome</keyword>
<dbReference type="InterPro" id="IPR014746">
    <property type="entry name" value="Gln_synth/guanido_kin_cat_dom"/>
</dbReference>
<dbReference type="RefSeq" id="WP_185658544.1">
    <property type="nucleotide sequence ID" value="NZ_CAWPOO010000001.1"/>
</dbReference>
<dbReference type="NCBIfam" id="NF004014">
    <property type="entry name" value="PRK05477.1-4"/>
    <property type="match status" value="1"/>
</dbReference>
<evidence type="ECO:0000256" key="2">
    <source>
        <dbReference type="ARBA" id="ARBA00011123"/>
    </source>
</evidence>
<evidence type="ECO:0000256" key="7">
    <source>
        <dbReference type="ARBA" id="ARBA00022917"/>
    </source>
</evidence>
<evidence type="ECO:0000313" key="14">
    <source>
        <dbReference type="Proteomes" id="UP000526501"/>
    </source>
</evidence>
<dbReference type="InterPro" id="IPR006075">
    <property type="entry name" value="Asn/Gln-tRNA_Trfase_suB/E_cat"/>
</dbReference>
<evidence type="ECO:0000256" key="8">
    <source>
        <dbReference type="ARBA" id="ARBA00024799"/>
    </source>
</evidence>
<keyword evidence="4 11" id="KW-0436">Ligase</keyword>
<accession>A0A7X1E710</accession>
<dbReference type="InterPro" id="IPR004413">
    <property type="entry name" value="GatB"/>
</dbReference>
<dbReference type="InterPro" id="IPR042114">
    <property type="entry name" value="GatB_C_1"/>
</dbReference>
<proteinExistence type="inferred from homology"/>
<name>A0A7X1E710_9BACT</name>
<evidence type="ECO:0000256" key="10">
    <source>
        <dbReference type="ARBA" id="ARBA00047913"/>
    </source>
</evidence>
<evidence type="ECO:0000256" key="5">
    <source>
        <dbReference type="ARBA" id="ARBA00022741"/>
    </source>
</evidence>
<keyword evidence="13" id="KW-0808">Transferase</keyword>
<comment type="function">
    <text evidence="8 11">Allows the formation of correctly charged Asn-tRNA(Asn) or Gln-tRNA(Gln) through the transamidation of misacylated Asp-tRNA(Asn) or Glu-tRNA(Gln) in organisms which lack either or both of asparaginyl-tRNA or glutaminyl-tRNA synthetases. The reaction takes place in the presence of glutamine and ATP through an activated phospho-Asp-tRNA(Asn) or phospho-Glu-tRNA(Gln).</text>
</comment>
<dbReference type="PANTHER" id="PTHR11659">
    <property type="entry name" value="GLUTAMYL-TRNA GLN AMIDOTRANSFERASE SUBUNIT B MITOCHONDRIAL AND PROKARYOTIC PET112-RELATED"/>
    <property type="match status" value="1"/>
</dbReference>
<dbReference type="GO" id="GO:0070681">
    <property type="term" value="P:glutaminyl-tRNAGln biosynthesis via transamidation"/>
    <property type="evidence" value="ECO:0007669"/>
    <property type="project" value="TreeGrafter"/>
</dbReference>
<dbReference type="PANTHER" id="PTHR11659:SF0">
    <property type="entry name" value="GLUTAMYL-TRNA(GLN) AMIDOTRANSFERASE SUBUNIT B, MITOCHONDRIAL"/>
    <property type="match status" value="1"/>
</dbReference>
<dbReference type="GO" id="GO:0005524">
    <property type="term" value="F:ATP binding"/>
    <property type="evidence" value="ECO:0007669"/>
    <property type="project" value="UniProtKB-KW"/>
</dbReference>
<dbReference type="InterPro" id="IPR018027">
    <property type="entry name" value="Asn/Gln_amidotransferase"/>
</dbReference>
<evidence type="ECO:0000256" key="4">
    <source>
        <dbReference type="ARBA" id="ARBA00022598"/>
    </source>
</evidence>
<dbReference type="HAMAP" id="MF_00121">
    <property type="entry name" value="GatB"/>
    <property type="match status" value="1"/>
</dbReference>
<dbReference type="SUPFAM" id="SSF89095">
    <property type="entry name" value="GatB/YqeY motif"/>
    <property type="match status" value="1"/>
</dbReference>
<dbReference type="Gene3D" id="1.10.10.410">
    <property type="match status" value="1"/>
</dbReference>
<dbReference type="InterPro" id="IPR003789">
    <property type="entry name" value="Asn/Gln_tRNA_amidoTrase-B-like"/>
</dbReference>
<dbReference type="InterPro" id="IPR023168">
    <property type="entry name" value="GatB_Yqey_C_2"/>
</dbReference>
<comment type="catalytic activity">
    <reaction evidence="10 11">
        <text>L-glutamyl-tRNA(Gln) + L-glutamine + ATP + H2O = L-glutaminyl-tRNA(Gln) + L-glutamate + ADP + phosphate + H(+)</text>
        <dbReference type="Rhea" id="RHEA:17521"/>
        <dbReference type="Rhea" id="RHEA-COMP:9681"/>
        <dbReference type="Rhea" id="RHEA-COMP:9684"/>
        <dbReference type="ChEBI" id="CHEBI:15377"/>
        <dbReference type="ChEBI" id="CHEBI:15378"/>
        <dbReference type="ChEBI" id="CHEBI:29985"/>
        <dbReference type="ChEBI" id="CHEBI:30616"/>
        <dbReference type="ChEBI" id="CHEBI:43474"/>
        <dbReference type="ChEBI" id="CHEBI:58359"/>
        <dbReference type="ChEBI" id="CHEBI:78520"/>
        <dbReference type="ChEBI" id="CHEBI:78521"/>
        <dbReference type="ChEBI" id="CHEBI:456216"/>
    </reaction>
</comment>
<gene>
    <name evidence="11 13" type="primary">gatB</name>
    <name evidence="13" type="ORF">H5P27_01150</name>
</gene>
<dbReference type="EMBL" id="JACHVC010000001">
    <property type="protein sequence ID" value="MBC2604653.1"/>
    <property type="molecule type" value="Genomic_DNA"/>
</dbReference>
<dbReference type="GO" id="GO:0016740">
    <property type="term" value="F:transferase activity"/>
    <property type="evidence" value="ECO:0007669"/>
    <property type="project" value="UniProtKB-KW"/>
</dbReference>
<dbReference type="Pfam" id="PF02934">
    <property type="entry name" value="GatB_N"/>
    <property type="match status" value="1"/>
</dbReference>
<dbReference type="SUPFAM" id="SSF55931">
    <property type="entry name" value="Glutamine synthetase/guanido kinase"/>
    <property type="match status" value="1"/>
</dbReference>
<dbReference type="NCBIfam" id="TIGR00133">
    <property type="entry name" value="gatB"/>
    <property type="match status" value="1"/>
</dbReference>
<keyword evidence="6 11" id="KW-0067">ATP-binding</keyword>
<keyword evidence="5 11" id="KW-0547">Nucleotide-binding</keyword>
<evidence type="ECO:0000256" key="3">
    <source>
        <dbReference type="ARBA" id="ARBA00016923"/>
    </source>
</evidence>
<dbReference type="GO" id="GO:0050567">
    <property type="term" value="F:glutaminyl-tRNA synthase (glutamine-hydrolyzing) activity"/>
    <property type="evidence" value="ECO:0007669"/>
    <property type="project" value="UniProtKB-UniRule"/>
</dbReference>
<dbReference type="GO" id="GO:0006412">
    <property type="term" value="P:translation"/>
    <property type="evidence" value="ECO:0007669"/>
    <property type="project" value="UniProtKB-UniRule"/>
</dbReference>
<dbReference type="Gene3D" id="1.10.150.380">
    <property type="entry name" value="GatB domain, N-terminal subdomain"/>
    <property type="match status" value="1"/>
</dbReference>
<evidence type="ECO:0000256" key="9">
    <source>
        <dbReference type="ARBA" id="ARBA00047380"/>
    </source>
</evidence>
<dbReference type="NCBIfam" id="NF004012">
    <property type="entry name" value="PRK05477.1-2"/>
    <property type="match status" value="1"/>
</dbReference>
<organism evidence="13 14">
    <name type="scientific">Pelagicoccus albus</name>
    <dbReference type="NCBI Taxonomy" id="415222"/>
    <lineage>
        <taxon>Bacteria</taxon>
        <taxon>Pseudomonadati</taxon>
        <taxon>Verrucomicrobiota</taxon>
        <taxon>Opitutia</taxon>
        <taxon>Puniceicoccales</taxon>
        <taxon>Pelagicoccaceae</taxon>
        <taxon>Pelagicoccus</taxon>
    </lineage>
</organism>
<comment type="subunit">
    <text evidence="2 11">Heterotrimer of A, B and C subunits.</text>
</comment>
<feature type="domain" description="Asn/Gln amidotransferase" evidence="12">
    <location>
        <begin position="332"/>
        <end position="481"/>
    </location>
</feature>
<dbReference type="SMART" id="SM00845">
    <property type="entry name" value="GatB_Yqey"/>
    <property type="match status" value="1"/>
</dbReference>
<evidence type="ECO:0000256" key="11">
    <source>
        <dbReference type="HAMAP-Rule" id="MF_00121"/>
    </source>
</evidence>
<dbReference type="EC" id="6.3.5.-" evidence="11"/>
<dbReference type="Pfam" id="PF02637">
    <property type="entry name" value="GatB_Yqey"/>
    <property type="match status" value="1"/>
</dbReference>
<keyword evidence="7 11" id="KW-0648">Protein biosynthesis</keyword>
<evidence type="ECO:0000313" key="13">
    <source>
        <dbReference type="EMBL" id="MBC2604653.1"/>
    </source>
</evidence>
<reference evidence="13 14" key="1">
    <citation type="submission" date="2020-07" db="EMBL/GenBank/DDBJ databases">
        <authorList>
            <person name="Feng X."/>
        </authorList>
    </citation>
    <scope>NUCLEOTIDE SEQUENCE [LARGE SCALE GENOMIC DNA]</scope>
    <source>
        <strain evidence="13 14">JCM23202</strain>
    </source>
</reference>
<sequence length="482" mass="54406">MEYEAVIGLEVHVQIKAKSKIFSRVQAGYGHEPNKLVDPVVMGLPGALPVMNKAALDGIIKAGLALNCTIPETCKWDRKNYFYPDSPNNYQITQYDQPICDGGYVEIELPGETRAVMGEHKKIKLTRIHLENDVGKLNHFSEDSLVDYNRAFTSLMEIVSEPDMSSGEEAFAFLTAIRQTMIYCGISDCDMEKGQMRADANISVRPVGQKELGQKIELKNLNSITGVKNGIEYEIKRQTRELKKGNAIKQATWRWNADLNQTEMMREKEDAHDYRYFPDPDLMPVKIDDEWKSRLQSEIPELPWDKQRRFMEEYGLPYSITAVLVPDRALSEWFEAAAKQAPKLAQAIGNLVANDLLRELSETGESLADCKITPDSLLGLVQVVEKGTIPKNVANKDVFPEMFKTGETAEQVIERKGLKPDFDEGQVRVWCQEAIDENPKPVQNYKDGNEKALNALLGPVMKKSRGKANPQLVNKLIRELIS</sequence>
<dbReference type="FunFam" id="1.10.10.410:FF:000001">
    <property type="entry name" value="Aspartyl/glutamyl-tRNA(Asn/Gln) amidotransferase subunit B"/>
    <property type="match status" value="1"/>
</dbReference>
<evidence type="ECO:0000256" key="6">
    <source>
        <dbReference type="ARBA" id="ARBA00022840"/>
    </source>
</evidence>